<dbReference type="RefSeq" id="WP_012465339.1">
    <property type="nucleotide sequence ID" value="NC_010803.1"/>
</dbReference>
<dbReference type="STRING" id="290315.Clim_0365"/>
<dbReference type="KEGG" id="cli:Clim_0365"/>
<feature type="coiled-coil region" evidence="1">
    <location>
        <begin position="1"/>
        <end position="35"/>
    </location>
</feature>
<gene>
    <name evidence="2" type="ordered locus">Clim_0365</name>
</gene>
<dbReference type="Proteomes" id="UP000008841">
    <property type="component" value="Chromosome"/>
</dbReference>
<evidence type="ECO:0000313" key="3">
    <source>
        <dbReference type="Proteomes" id="UP000008841"/>
    </source>
</evidence>
<dbReference type="EMBL" id="CP001097">
    <property type="protein sequence ID" value="ACD89458.1"/>
    <property type="molecule type" value="Genomic_DNA"/>
</dbReference>
<dbReference type="AlphaFoldDB" id="B3EFH5"/>
<accession>B3EFH5</accession>
<dbReference type="OrthoDB" id="597906at2"/>
<organism evidence="2 3">
    <name type="scientific">Chlorobium limicola (strain DSM 245 / NBRC 103803 / 6330)</name>
    <dbReference type="NCBI Taxonomy" id="290315"/>
    <lineage>
        <taxon>Bacteria</taxon>
        <taxon>Pseudomonadati</taxon>
        <taxon>Chlorobiota</taxon>
        <taxon>Chlorobiia</taxon>
        <taxon>Chlorobiales</taxon>
        <taxon>Chlorobiaceae</taxon>
        <taxon>Chlorobium/Pelodictyon group</taxon>
        <taxon>Chlorobium</taxon>
    </lineage>
</organism>
<dbReference type="eggNOG" id="COG3170">
    <property type="taxonomic scope" value="Bacteria"/>
</dbReference>
<reference evidence="2 3" key="1">
    <citation type="submission" date="2008-05" db="EMBL/GenBank/DDBJ databases">
        <title>Complete sequence of Chlorobium limicola DSM 245.</title>
        <authorList>
            <consortium name="US DOE Joint Genome Institute"/>
            <person name="Lucas S."/>
            <person name="Copeland A."/>
            <person name="Lapidus A."/>
            <person name="Glavina del Rio T."/>
            <person name="Dalin E."/>
            <person name="Tice H."/>
            <person name="Bruce D."/>
            <person name="Goodwin L."/>
            <person name="Pitluck S."/>
            <person name="Schmutz J."/>
            <person name="Larimer F."/>
            <person name="Land M."/>
            <person name="Hauser L."/>
            <person name="Kyrpides N."/>
            <person name="Ovchinnikova G."/>
            <person name="Zhao F."/>
            <person name="Li T."/>
            <person name="Liu Z."/>
            <person name="Overmann J."/>
            <person name="Bryant D.A."/>
            <person name="Richardson P."/>
        </authorList>
    </citation>
    <scope>NUCLEOTIDE SEQUENCE [LARGE SCALE GENOMIC DNA]</scope>
    <source>
        <strain evidence="3">DSM 245 / NBRC 103803 / 6330</strain>
    </source>
</reference>
<keyword evidence="1" id="KW-0175">Coiled coil</keyword>
<proteinExistence type="predicted"/>
<name>B3EFH5_CHLL2</name>
<protein>
    <recommendedName>
        <fullName evidence="4">DUF3618 domain-containing protein</fullName>
    </recommendedName>
</protein>
<evidence type="ECO:0000313" key="2">
    <source>
        <dbReference type="EMBL" id="ACD89458.1"/>
    </source>
</evidence>
<sequence length="128" mass="14196">MTTNNERLDGIQARIEDLQNTISEKEEQIKARAYQLKEDLKTELSPLEVIKKHPFETAGAVLAAGFLVGRALKPSRRAGNSAQTEIPVTSNQSSAVKIAIGSLGIDILRSAKDLGFTYLQRYLDRKIR</sequence>
<evidence type="ECO:0000256" key="1">
    <source>
        <dbReference type="SAM" id="Coils"/>
    </source>
</evidence>
<dbReference type="HOGENOM" id="CLU_1944899_0_0_10"/>
<evidence type="ECO:0008006" key="4">
    <source>
        <dbReference type="Google" id="ProtNLM"/>
    </source>
</evidence>